<name>A0A976FKZ6_BRELC</name>
<reference evidence="1 2" key="1">
    <citation type="journal article" date="2021" name="Genome Biol.">
        <title>AFLAP: assembly-free linkage analysis pipeline using k-mers from genome sequencing data.</title>
        <authorList>
            <person name="Fletcher K."/>
            <person name="Zhang L."/>
            <person name="Gil J."/>
            <person name="Han R."/>
            <person name="Cavanaugh K."/>
            <person name="Michelmore R."/>
        </authorList>
    </citation>
    <scope>NUCLEOTIDE SEQUENCE [LARGE SCALE GENOMIC DNA]</scope>
    <source>
        <strain evidence="1 2">SF5</strain>
    </source>
</reference>
<dbReference type="KEGG" id="blac:94350710"/>
<dbReference type="RefSeq" id="XP_067818234.1">
    <property type="nucleotide sequence ID" value="XM_067965039.1"/>
</dbReference>
<accession>A0A976FKZ6</accession>
<evidence type="ECO:0000313" key="1">
    <source>
        <dbReference type="EMBL" id="TDH68735.1"/>
    </source>
</evidence>
<proteinExistence type="predicted"/>
<keyword evidence="2" id="KW-1185">Reference proteome</keyword>
<dbReference type="Proteomes" id="UP000294530">
    <property type="component" value="Unassembled WGS sequence"/>
</dbReference>
<evidence type="ECO:0000313" key="2">
    <source>
        <dbReference type="Proteomes" id="UP000294530"/>
    </source>
</evidence>
<dbReference type="GeneID" id="94350710"/>
<organism evidence="1 2">
    <name type="scientific">Bremia lactucae</name>
    <name type="common">Lettuce downy mildew</name>
    <dbReference type="NCBI Taxonomy" id="4779"/>
    <lineage>
        <taxon>Eukaryota</taxon>
        <taxon>Sar</taxon>
        <taxon>Stramenopiles</taxon>
        <taxon>Oomycota</taxon>
        <taxon>Peronosporomycetes</taxon>
        <taxon>Peronosporales</taxon>
        <taxon>Peronosporaceae</taxon>
        <taxon>Bremia</taxon>
    </lineage>
</organism>
<dbReference type="EMBL" id="SHOA02000019">
    <property type="protein sequence ID" value="TDH68735.1"/>
    <property type="molecule type" value="Genomic_DNA"/>
</dbReference>
<sequence length="133" mass="13813">MTATRTMASSVPTSDDSRRGVIVVEVSLPPATSTSGCYLVVRRELAMPNAKPALARGLEALGCSTAFASSVAVAKSTCLCALVARTRRASFATSVRDTEATSVCAFIATSHFALLAPAMRHAKPFAARHITAA</sequence>
<dbReference type="AlphaFoldDB" id="A0A976FKZ6"/>
<protein>
    <submittedName>
        <fullName evidence="1">Uncharacterized protein</fullName>
    </submittedName>
</protein>
<gene>
    <name evidence="1" type="ORF">CCR75_006975</name>
</gene>
<comment type="caution">
    <text evidence="1">The sequence shown here is derived from an EMBL/GenBank/DDBJ whole genome shotgun (WGS) entry which is preliminary data.</text>
</comment>